<proteinExistence type="predicted"/>
<dbReference type="Proteomes" id="UP000828251">
    <property type="component" value="Unassembled WGS sequence"/>
</dbReference>
<name>A0A9D3UES9_9ROSI</name>
<feature type="compositionally biased region" description="Basic and acidic residues" evidence="1">
    <location>
        <begin position="97"/>
        <end position="110"/>
    </location>
</feature>
<organism evidence="2 3">
    <name type="scientific">Gossypium stocksii</name>
    <dbReference type="NCBI Taxonomy" id="47602"/>
    <lineage>
        <taxon>Eukaryota</taxon>
        <taxon>Viridiplantae</taxon>
        <taxon>Streptophyta</taxon>
        <taxon>Embryophyta</taxon>
        <taxon>Tracheophyta</taxon>
        <taxon>Spermatophyta</taxon>
        <taxon>Magnoliopsida</taxon>
        <taxon>eudicotyledons</taxon>
        <taxon>Gunneridae</taxon>
        <taxon>Pentapetalae</taxon>
        <taxon>rosids</taxon>
        <taxon>malvids</taxon>
        <taxon>Malvales</taxon>
        <taxon>Malvaceae</taxon>
        <taxon>Malvoideae</taxon>
        <taxon>Gossypium</taxon>
    </lineage>
</organism>
<reference evidence="2 3" key="1">
    <citation type="journal article" date="2021" name="Plant Biotechnol. J.">
        <title>Multi-omics assisted identification of the key and species-specific regulatory components of drought-tolerant mechanisms in Gossypium stocksii.</title>
        <authorList>
            <person name="Yu D."/>
            <person name="Ke L."/>
            <person name="Zhang D."/>
            <person name="Wu Y."/>
            <person name="Sun Y."/>
            <person name="Mei J."/>
            <person name="Sun J."/>
            <person name="Sun Y."/>
        </authorList>
    </citation>
    <scope>NUCLEOTIDE SEQUENCE [LARGE SCALE GENOMIC DNA]</scope>
    <source>
        <strain evidence="3">cv. E1</strain>
        <tissue evidence="2">Leaf</tissue>
    </source>
</reference>
<accession>A0A9D3UES9</accession>
<keyword evidence="3" id="KW-1185">Reference proteome</keyword>
<dbReference type="EMBL" id="JAIQCV010000012">
    <property type="protein sequence ID" value="KAH1039255.1"/>
    <property type="molecule type" value="Genomic_DNA"/>
</dbReference>
<sequence length="279" mass="31073">MATTMMVVMGNHMLGRRNPTKKGGKIKCFLCDGPYLLKKCSEKSVLSKKDKSEGKVLRLGSSAKNNEANEVEGEKNPVKCFLCHGSHRLQKCSRKSTIKEDDMSDKEPKKLVLSKGKVKANRAKRSKKNQENVSLSSDLEEKLAMKTVKLGPIRLNSRKAVELAKSSARLSPMKEVSCVSNLKKEVAMQILKLGSMRLTFIDTSEELPPLVPFLRHNEALREWVGQNVTGRSSKPVTIAHNTSHISLSLTWGSFGPQVLARFKELLEKLGWPNVEDMAT</sequence>
<dbReference type="AlphaFoldDB" id="A0A9D3UES9"/>
<dbReference type="OrthoDB" id="10530957at2759"/>
<feature type="region of interest" description="Disordered" evidence="1">
    <location>
        <begin position="94"/>
        <end position="134"/>
    </location>
</feature>
<protein>
    <submittedName>
        <fullName evidence="2">Uncharacterized protein</fullName>
    </submittedName>
</protein>
<feature type="compositionally biased region" description="Basic residues" evidence="1">
    <location>
        <begin position="116"/>
        <end position="127"/>
    </location>
</feature>
<evidence type="ECO:0000256" key="1">
    <source>
        <dbReference type="SAM" id="MobiDB-lite"/>
    </source>
</evidence>
<comment type="caution">
    <text evidence="2">The sequence shown here is derived from an EMBL/GenBank/DDBJ whole genome shotgun (WGS) entry which is preliminary data.</text>
</comment>
<gene>
    <name evidence="2" type="ORF">J1N35_040998</name>
</gene>
<evidence type="ECO:0000313" key="2">
    <source>
        <dbReference type="EMBL" id="KAH1039255.1"/>
    </source>
</evidence>
<evidence type="ECO:0000313" key="3">
    <source>
        <dbReference type="Proteomes" id="UP000828251"/>
    </source>
</evidence>